<feature type="domain" description="UBC core" evidence="1">
    <location>
        <begin position="1"/>
        <end position="101"/>
    </location>
</feature>
<dbReference type="InterPro" id="IPR000608">
    <property type="entry name" value="UBC"/>
</dbReference>
<keyword evidence="3" id="KW-1185">Reference proteome</keyword>
<dbReference type="PANTHER" id="PTHR24068">
    <property type="entry name" value="UBIQUITIN-CONJUGATING ENZYME E2"/>
    <property type="match status" value="1"/>
</dbReference>
<dbReference type="InterPro" id="IPR016135">
    <property type="entry name" value="UBQ-conjugating_enzyme/RWD"/>
</dbReference>
<gene>
    <name evidence="2" type="ORF">OFUS_LOCUS6770</name>
</gene>
<proteinExistence type="predicted"/>
<dbReference type="PROSITE" id="PS50127">
    <property type="entry name" value="UBC_2"/>
    <property type="match status" value="1"/>
</dbReference>
<evidence type="ECO:0000313" key="2">
    <source>
        <dbReference type="EMBL" id="CAH1780022.1"/>
    </source>
</evidence>
<name>A0A8S4NF64_OWEFU</name>
<sequence>MTNWTGMIIGPPKSPYENRIYNLKIICGENYPEMPPKAMFQTRINMKGVDSQGNVDFKYFSSLANWQRKYSIQYILTELRRAMSTRENSKLSQPPDSMYNH</sequence>
<reference evidence="2" key="1">
    <citation type="submission" date="2022-03" db="EMBL/GenBank/DDBJ databases">
        <authorList>
            <person name="Martin C."/>
        </authorList>
    </citation>
    <scope>NUCLEOTIDE SEQUENCE</scope>
</reference>
<dbReference type="AlphaFoldDB" id="A0A8S4NF64"/>
<dbReference type="Gene3D" id="3.10.110.10">
    <property type="entry name" value="Ubiquitin Conjugating Enzyme"/>
    <property type="match status" value="1"/>
</dbReference>
<evidence type="ECO:0000259" key="1">
    <source>
        <dbReference type="PROSITE" id="PS50127"/>
    </source>
</evidence>
<comment type="caution">
    <text evidence="2">The sequence shown here is derived from an EMBL/GenBank/DDBJ whole genome shotgun (WGS) entry which is preliminary data.</text>
</comment>
<dbReference type="SUPFAM" id="SSF54495">
    <property type="entry name" value="UBC-like"/>
    <property type="match status" value="1"/>
</dbReference>
<evidence type="ECO:0000313" key="3">
    <source>
        <dbReference type="Proteomes" id="UP000749559"/>
    </source>
</evidence>
<organism evidence="2 3">
    <name type="scientific">Owenia fusiformis</name>
    <name type="common">Polychaete worm</name>
    <dbReference type="NCBI Taxonomy" id="6347"/>
    <lineage>
        <taxon>Eukaryota</taxon>
        <taxon>Metazoa</taxon>
        <taxon>Spiralia</taxon>
        <taxon>Lophotrochozoa</taxon>
        <taxon>Annelida</taxon>
        <taxon>Polychaeta</taxon>
        <taxon>Sedentaria</taxon>
        <taxon>Canalipalpata</taxon>
        <taxon>Sabellida</taxon>
        <taxon>Oweniida</taxon>
        <taxon>Oweniidae</taxon>
        <taxon>Owenia</taxon>
    </lineage>
</organism>
<protein>
    <recommendedName>
        <fullName evidence="1">UBC core domain-containing protein</fullName>
    </recommendedName>
</protein>
<dbReference type="Pfam" id="PF00179">
    <property type="entry name" value="UQ_con"/>
    <property type="match status" value="1"/>
</dbReference>
<dbReference type="OrthoDB" id="6508832at2759"/>
<dbReference type="EMBL" id="CAIIXF020000003">
    <property type="protein sequence ID" value="CAH1780022.1"/>
    <property type="molecule type" value="Genomic_DNA"/>
</dbReference>
<dbReference type="Proteomes" id="UP000749559">
    <property type="component" value="Unassembled WGS sequence"/>
</dbReference>
<accession>A0A8S4NF64</accession>